<evidence type="ECO:0000256" key="1">
    <source>
        <dbReference type="SAM" id="Phobius"/>
    </source>
</evidence>
<keyword evidence="1" id="KW-1133">Transmembrane helix</keyword>
<evidence type="ECO:0000313" key="2">
    <source>
        <dbReference type="EMBL" id="ANV99336.1"/>
    </source>
</evidence>
<proteinExistence type="predicted"/>
<keyword evidence="1" id="KW-0812">Transmembrane</keyword>
<gene>
    <name evidence="2" type="ORF">LMTR13_03240</name>
</gene>
<feature type="transmembrane region" description="Helical" evidence="1">
    <location>
        <begin position="97"/>
        <end position="114"/>
    </location>
</feature>
<dbReference type="AlphaFoldDB" id="A0A1B1U999"/>
<reference evidence="2 3" key="1">
    <citation type="submission" date="2016-07" db="EMBL/GenBank/DDBJ databases">
        <title>Complete genome sequence of Bradyrhizobium icense LMTR 13T, a potential inoculant strain isolated from lima bean (Phaseolus lunatus) in Peru.</title>
        <authorList>
            <person name="Ormeno-Orrillo E."/>
            <person name="Duran D."/>
            <person name="Rogel M.A."/>
            <person name="Rey L."/>
            <person name="Imperial J."/>
            <person name="Ruiz-Argueso T."/>
            <person name="Martinez-Romero E."/>
        </authorList>
    </citation>
    <scope>NUCLEOTIDE SEQUENCE [LARGE SCALE GENOMIC DNA]</scope>
    <source>
        <strain evidence="2 3">LMTR 13</strain>
    </source>
</reference>
<name>A0A1B1U999_9BRAD</name>
<organism evidence="2 3">
    <name type="scientific">Bradyrhizobium icense</name>
    <dbReference type="NCBI Taxonomy" id="1274631"/>
    <lineage>
        <taxon>Bacteria</taxon>
        <taxon>Pseudomonadati</taxon>
        <taxon>Pseudomonadota</taxon>
        <taxon>Alphaproteobacteria</taxon>
        <taxon>Hyphomicrobiales</taxon>
        <taxon>Nitrobacteraceae</taxon>
        <taxon>Bradyrhizobium</taxon>
    </lineage>
</organism>
<protein>
    <submittedName>
        <fullName evidence="2">Uncharacterized protein</fullName>
    </submittedName>
</protein>
<keyword evidence="3" id="KW-1185">Reference proteome</keyword>
<dbReference type="Proteomes" id="UP000092839">
    <property type="component" value="Chromosome"/>
</dbReference>
<keyword evidence="1" id="KW-0472">Membrane</keyword>
<dbReference type="KEGG" id="bic:LMTR13_03240"/>
<evidence type="ECO:0000313" key="3">
    <source>
        <dbReference type="Proteomes" id="UP000092839"/>
    </source>
</evidence>
<accession>A0A1B1U999</accession>
<dbReference type="EMBL" id="CP016428">
    <property type="protein sequence ID" value="ANV99336.1"/>
    <property type="molecule type" value="Genomic_DNA"/>
</dbReference>
<sequence>MRLGSMWLATRPITGVGPNTVDPTSQNIEQSSMPIERSVSTLPDWIVSAPISFLDQEHTLQTAKARNLALPGKLSRLESRGAKALSYKPMVTINVNWEYFLAVIGTLVVLAYYANGRFTKLETSVEWMKSAIESLTQHNEAAAIRTHQVHQRTLRD</sequence>